<dbReference type="InterPro" id="IPR036388">
    <property type="entry name" value="WH-like_DNA-bd_sf"/>
</dbReference>
<dbReference type="InterPro" id="IPR036390">
    <property type="entry name" value="WH_DNA-bd_sf"/>
</dbReference>
<dbReference type="PANTHER" id="PTHR34293">
    <property type="entry name" value="HTH-TYPE TRANSCRIPTIONAL REGULATOR TRMBL2"/>
    <property type="match status" value="1"/>
</dbReference>
<gene>
    <name evidence="2" type="ordered locus">Mtc_1386</name>
</gene>
<dbReference type="InterPro" id="IPR051797">
    <property type="entry name" value="TrmB-like"/>
</dbReference>
<proteinExistence type="predicted"/>
<feature type="domain" description="Transcription regulator TrmB N-terminal" evidence="1">
    <location>
        <begin position="24"/>
        <end position="88"/>
    </location>
</feature>
<dbReference type="SUPFAM" id="SSF46785">
    <property type="entry name" value="Winged helix' DNA-binding domain"/>
    <property type="match status" value="1"/>
</dbReference>
<dbReference type="Proteomes" id="UP000005233">
    <property type="component" value="Chromosome"/>
</dbReference>
<dbReference type="AlphaFoldDB" id="H8IAP3"/>
<evidence type="ECO:0000259" key="1">
    <source>
        <dbReference type="Pfam" id="PF01978"/>
    </source>
</evidence>
<dbReference type="RefSeq" id="WP_014405977.1">
    <property type="nucleotide sequence ID" value="NC_017034.1"/>
</dbReference>
<dbReference type="GeneID" id="11971516"/>
<name>H8IAP3_METCZ</name>
<accession>H8IAP3</accession>
<dbReference type="EMBL" id="CP003243">
    <property type="protein sequence ID" value="AFD00140.1"/>
    <property type="molecule type" value="Genomic_DNA"/>
</dbReference>
<reference evidence="2 3" key="1">
    <citation type="journal article" date="2012" name="J. Bacteriol.">
        <title>Complete genome sequence of a thermophilic methanogen, Methanocella conradii HZ254, isolated from Chinese rice field soil.</title>
        <authorList>
            <person name="Lu Z."/>
            <person name="Lu Y."/>
        </authorList>
    </citation>
    <scope>NUCLEOTIDE SEQUENCE [LARGE SCALE GENOMIC DNA]</scope>
    <source>
        <strain evidence="3">DSM 24694 / JCM 17849 / CGMCC 1.5162 / HZ254</strain>
    </source>
</reference>
<evidence type="ECO:0000313" key="2">
    <source>
        <dbReference type="EMBL" id="AFD00140.1"/>
    </source>
</evidence>
<evidence type="ECO:0000313" key="3">
    <source>
        <dbReference type="Proteomes" id="UP000005233"/>
    </source>
</evidence>
<sequence length="276" mass="32127">MYNLIVCITMNRPFDEKTLSRMTMFGLTEYEARVYLTLIVKGGLEASKVSKYADIPRPHTYSVLKALQMRGLVTVIPEAVNRYRAVPLDEGLDLLMEEQEKQLSILKQAREEILSEVKPKEAIPANHQSIVLLYYGRQNVYKLVDEMFSRCCRECDIMTTANGIVRFYKYFSDKASEFRNKDMRVRFIAPVTPQVEDIALRLSSLVEMRHIDRLPYIRVVLIDESEVLFAEFIDDDYKATGKETGIWINQAELAKMMKTMFENTWQNTVPFPLEKH</sequence>
<dbReference type="STRING" id="1041930.Mtc_1386"/>
<dbReference type="eggNOG" id="arCOG02037">
    <property type="taxonomic scope" value="Archaea"/>
</dbReference>
<keyword evidence="3" id="KW-1185">Reference proteome</keyword>
<dbReference type="PANTHER" id="PTHR34293:SF1">
    <property type="entry name" value="HTH-TYPE TRANSCRIPTIONAL REGULATOR TRMBL2"/>
    <property type="match status" value="1"/>
</dbReference>
<dbReference type="InterPro" id="IPR002831">
    <property type="entry name" value="Tscrpt_reg_TrmB_N"/>
</dbReference>
<dbReference type="Gene3D" id="1.10.10.10">
    <property type="entry name" value="Winged helix-like DNA-binding domain superfamily/Winged helix DNA-binding domain"/>
    <property type="match status" value="1"/>
</dbReference>
<protein>
    <submittedName>
        <fullName evidence="2">Transcriptional regulator, TrmB</fullName>
    </submittedName>
</protein>
<dbReference type="HOGENOM" id="CLU_072493_0_2_2"/>
<dbReference type="Pfam" id="PF01978">
    <property type="entry name" value="TrmB"/>
    <property type="match status" value="1"/>
</dbReference>
<dbReference type="KEGG" id="mez:Mtc_1386"/>
<organism evidence="2 3">
    <name type="scientific">Methanocella conradii (strain DSM 24694 / JCM 17849 / CGMCC 1.5162 / HZ254)</name>
    <dbReference type="NCBI Taxonomy" id="1041930"/>
    <lineage>
        <taxon>Archaea</taxon>
        <taxon>Methanobacteriati</taxon>
        <taxon>Methanobacteriota</taxon>
        <taxon>Stenosarchaea group</taxon>
        <taxon>Methanomicrobia</taxon>
        <taxon>Methanocellales</taxon>
        <taxon>Methanocellaceae</taxon>
        <taxon>Methanocella</taxon>
    </lineage>
</organism>